<dbReference type="Proteomes" id="UP000250235">
    <property type="component" value="Unassembled WGS sequence"/>
</dbReference>
<name>A0A2Z7BSX7_9LAMI</name>
<evidence type="ECO:0000313" key="2">
    <source>
        <dbReference type="Proteomes" id="UP000250235"/>
    </source>
</evidence>
<evidence type="ECO:0000313" key="1">
    <source>
        <dbReference type="EMBL" id="KZV35320.1"/>
    </source>
</evidence>
<proteinExistence type="predicted"/>
<gene>
    <name evidence="1" type="ORF">F511_38942</name>
</gene>
<accession>A0A2Z7BSX7</accession>
<dbReference type="AlphaFoldDB" id="A0A2Z7BSX7"/>
<dbReference type="EMBL" id="KV004652">
    <property type="protein sequence ID" value="KZV35320.1"/>
    <property type="molecule type" value="Genomic_DNA"/>
</dbReference>
<keyword evidence="2" id="KW-1185">Reference proteome</keyword>
<organism evidence="1 2">
    <name type="scientific">Dorcoceras hygrometricum</name>
    <dbReference type="NCBI Taxonomy" id="472368"/>
    <lineage>
        <taxon>Eukaryota</taxon>
        <taxon>Viridiplantae</taxon>
        <taxon>Streptophyta</taxon>
        <taxon>Embryophyta</taxon>
        <taxon>Tracheophyta</taxon>
        <taxon>Spermatophyta</taxon>
        <taxon>Magnoliopsida</taxon>
        <taxon>eudicotyledons</taxon>
        <taxon>Gunneridae</taxon>
        <taxon>Pentapetalae</taxon>
        <taxon>asterids</taxon>
        <taxon>lamiids</taxon>
        <taxon>Lamiales</taxon>
        <taxon>Gesneriaceae</taxon>
        <taxon>Didymocarpoideae</taxon>
        <taxon>Trichosporeae</taxon>
        <taxon>Loxocarpinae</taxon>
        <taxon>Dorcoceras</taxon>
    </lineage>
</organism>
<sequence length="108" mass="11773">MSVSAKIGSEETVTSNYVVPVVELSSDEEEVQHGDTRFCGRKTKFGKLGIYSPVRLESVKRMKLCSEPQTFKASEKTKMCDKVDTLQGKTRPGPSAAIIIDISDDSSG</sequence>
<reference evidence="1 2" key="1">
    <citation type="journal article" date="2015" name="Proc. Natl. Acad. Sci. U.S.A.">
        <title>The resurrection genome of Boea hygrometrica: A blueprint for survival of dehydration.</title>
        <authorList>
            <person name="Xiao L."/>
            <person name="Yang G."/>
            <person name="Zhang L."/>
            <person name="Yang X."/>
            <person name="Zhao S."/>
            <person name="Ji Z."/>
            <person name="Zhou Q."/>
            <person name="Hu M."/>
            <person name="Wang Y."/>
            <person name="Chen M."/>
            <person name="Xu Y."/>
            <person name="Jin H."/>
            <person name="Xiao X."/>
            <person name="Hu G."/>
            <person name="Bao F."/>
            <person name="Hu Y."/>
            <person name="Wan P."/>
            <person name="Li L."/>
            <person name="Deng X."/>
            <person name="Kuang T."/>
            <person name="Xiang C."/>
            <person name="Zhu J.K."/>
            <person name="Oliver M.J."/>
            <person name="He Y."/>
        </authorList>
    </citation>
    <scope>NUCLEOTIDE SEQUENCE [LARGE SCALE GENOMIC DNA]</scope>
    <source>
        <strain evidence="2">cv. XS01</strain>
    </source>
</reference>
<protein>
    <submittedName>
        <fullName evidence="1">Uncharacterized protein</fullName>
    </submittedName>
</protein>